<proteinExistence type="predicted"/>
<dbReference type="InterPro" id="IPR051105">
    <property type="entry name" value="WWC/KIBRA_Hippo_Reg"/>
</dbReference>
<dbReference type="EMBL" id="JAQQAF010000004">
    <property type="protein sequence ID" value="KAJ8492376.1"/>
    <property type="molecule type" value="Genomic_DNA"/>
</dbReference>
<organism evidence="2 3">
    <name type="scientific">Ensete ventricosum</name>
    <name type="common">Abyssinian banana</name>
    <name type="synonym">Musa ensete</name>
    <dbReference type="NCBI Taxonomy" id="4639"/>
    <lineage>
        <taxon>Eukaryota</taxon>
        <taxon>Viridiplantae</taxon>
        <taxon>Streptophyta</taxon>
        <taxon>Embryophyta</taxon>
        <taxon>Tracheophyta</taxon>
        <taxon>Spermatophyta</taxon>
        <taxon>Magnoliopsida</taxon>
        <taxon>Liliopsida</taxon>
        <taxon>Zingiberales</taxon>
        <taxon>Musaceae</taxon>
        <taxon>Ensete</taxon>
    </lineage>
</organism>
<dbReference type="PANTHER" id="PTHR14791">
    <property type="entry name" value="BOMB/KIRA PROTEINS"/>
    <property type="match status" value="1"/>
</dbReference>
<evidence type="ECO:0000313" key="3">
    <source>
        <dbReference type="Proteomes" id="UP001222027"/>
    </source>
</evidence>
<dbReference type="AlphaFoldDB" id="A0AAV8RB60"/>
<sequence>MVFVQAALSPREKKACADIVFLAKKRKRGDGEDHAEEALFAEEMTPVKAEEKEEEIELNLDAPLPLDWQRCLDIKSGQIHFYNTRTHRRTSRHPSKLSSEPPPPPSSRLSLDLDLNLMSPRSHLHEAEAEQMKHGKARNSCMLRTSDEADPGEMVASVCMRCHMLVMMTKAALSCPNCKFVHPPDRSCSAMMKPALKLLCCKD</sequence>
<name>A0AAV8RB60_ENSVE</name>
<evidence type="ECO:0000256" key="1">
    <source>
        <dbReference type="SAM" id="MobiDB-lite"/>
    </source>
</evidence>
<evidence type="ECO:0008006" key="4">
    <source>
        <dbReference type="Google" id="ProtNLM"/>
    </source>
</evidence>
<dbReference type="InterPro" id="IPR036020">
    <property type="entry name" value="WW_dom_sf"/>
</dbReference>
<accession>A0AAV8RB60</accession>
<comment type="caution">
    <text evidence="2">The sequence shown here is derived from an EMBL/GenBank/DDBJ whole genome shotgun (WGS) entry which is preliminary data.</text>
</comment>
<dbReference type="Proteomes" id="UP001222027">
    <property type="component" value="Unassembled WGS sequence"/>
</dbReference>
<protein>
    <recommendedName>
        <fullName evidence="4">WW domain-containing protein</fullName>
    </recommendedName>
</protein>
<dbReference type="PANTHER" id="PTHR14791:SF42">
    <property type="entry name" value="F16L1.2 PROTEIN"/>
    <property type="match status" value="1"/>
</dbReference>
<evidence type="ECO:0000313" key="2">
    <source>
        <dbReference type="EMBL" id="KAJ8492376.1"/>
    </source>
</evidence>
<feature type="compositionally biased region" description="Basic residues" evidence="1">
    <location>
        <begin position="85"/>
        <end position="95"/>
    </location>
</feature>
<gene>
    <name evidence="2" type="ORF">OPV22_014097</name>
</gene>
<reference evidence="2 3" key="1">
    <citation type="submission" date="2022-12" db="EMBL/GenBank/DDBJ databases">
        <title>Chromosome-scale assembly of the Ensete ventricosum genome.</title>
        <authorList>
            <person name="Dussert Y."/>
            <person name="Stocks J."/>
            <person name="Wendawek A."/>
            <person name="Woldeyes F."/>
            <person name="Nichols R.A."/>
            <person name="Borrell J.S."/>
        </authorList>
    </citation>
    <scope>NUCLEOTIDE SEQUENCE [LARGE SCALE GENOMIC DNA]</scope>
    <source>
        <strain evidence="3">cv. Maze</strain>
        <tissue evidence="2">Seeds</tissue>
    </source>
</reference>
<keyword evidence="3" id="KW-1185">Reference proteome</keyword>
<dbReference type="SUPFAM" id="SSF51045">
    <property type="entry name" value="WW domain"/>
    <property type="match status" value="1"/>
</dbReference>
<feature type="region of interest" description="Disordered" evidence="1">
    <location>
        <begin position="83"/>
        <end position="109"/>
    </location>
</feature>